<dbReference type="OrthoDB" id="9784774at2"/>
<evidence type="ECO:0000313" key="6">
    <source>
        <dbReference type="Proteomes" id="UP000321199"/>
    </source>
</evidence>
<dbReference type="PROSITE" id="PS51084">
    <property type="entry name" value="HIT_2"/>
    <property type="match status" value="1"/>
</dbReference>
<protein>
    <submittedName>
        <fullName evidence="5">Histidine triad nucleotide-binding protein</fullName>
    </submittedName>
</protein>
<name>A0A5B8RYZ0_9BURK</name>
<dbReference type="SUPFAM" id="SSF54197">
    <property type="entry name" value="HIT-like"/>
    <property type="match status" value="1"/>
</dbReference>
<dbReference type="Proteomes" id="UP000321199">
    <property type="component" value="Chromosome"/>
</dbReference>
<reference evidence="5 6" key="1">
    <citation type="submission" date="2019-07" db="EMBL/GenBank/DDBJ databases">
        <title>Complete genome sequence of Comamonas sp. NLF 7-7 isolated from livestock.</title>
        <authorList>
            <person name="Kim D.H."/>
            <person name="Kim J.G."/>
        </authorList>
    </citation>
    <scope>NUCLEOTIDE SEQUENCE [LARGE SCALE GENOMIC DNA]</scope>
    <source>
        <strain evidence="5 6">NLF 7-7</strain>
    </source>
</reference>
<dbReference type="CDD" id="cd01276">
    <property type="entry name" value="PKCI_related"/>
    <property type="match status" value="1"/>
</dbReference>
<accession>A0A5B8RYZ0</accession>
<dbReference type="InterPro" id="IPR001310">
    <property type="entry name" value="Histidine_triad_HIT"/>
</dbReference>
<feature type="short sequence motif" description="Histidine triad motif" evidence="2 3">
    <location>
        <begin position="104"/>
        <end position="108"/>
    </location>
</feature>
<evidence type="ECO:0000256" key="2">
    <source>
        <dbReference type="PIRSR" id="PIRSR601310-3"/>
    </source>
</evidence>
<evidence type="ECO:0000256" key="1">
    <source>
        <dbReference type="PIRSR" id="PIRSR601310-1"/>
    </source>
</evidence>
<evidence type="ECO:0000259" key="4">
    <source>
        <dbReference type="PROSITE" id="PS51084"/>
    </source>
</evidence>
<proteinExistence type="predicted"/>
<dbReference type="KEGG" id="cof:FOZ74_13885"/>
<organism evidence="5 6">
    <name type="scientific">Comamonas flocculans</name>
    <dbReference type="NCBI Taxonomy" id="2597701"/>
    <lineage>
        <taxon>Bacteria</taxon>
        <taxon>Pseudomonadati</taxon>
        <taxon>Pseudomonadota</taxon>
        <taxon>Betaproteobacteria</taxon>
        <taxon>Burkholderiales</taxon>
        <taxon>Comamonadaceae</taxon>
        <taxon>Comamonas</taxon>
    </lineage>
</organism>
<dbReference type="EMBL" id="CP042344">
    <property type="protein sequence ID" value="QEA14024.1"/>
    <property type="molecule type" value="Genomic_DNA"/>
</dbReference>
<evidence type="ECO:0000256" key="3">
    <source>
        <dbReference type="PROSITE-ProRule" id="PRU00464"/>
    </source>
</evidence>
<sequence length="119" mass="13534">MHHDPDCLFCKIIEGKIPSQKVHEDELVYAFKDIRPWAPIHFLIVPREHIASMEQAGPEHARLLSHMLLLGPRLAREQGSNPYPDGGYRLQINTGTEGGQEVYHLHMHVVAGARPWLKS</sequence>
<dbReference type="PRINTS" id="PR00332">
    <property type="entry name" value="HISTRIAD"/>
</dbReference>
<dbReference type="RefSeq" id="WP_146913606.1">
    <property type="nucleotide sequence ID" value="NZ_CP042344.1"/>
</dbReference>
<feature type="domain" description="HIT" evidence="4">
    <location>
        <begin position="8"/>
        <end position="119"/>
    </location>
</feature>
<feature type="active site" description="Tele-AMP-histidine intermediate" evidence="1">
    <location>
        <position position="106"/>
    </location>
</feature>
<dbReference type="InterPro" id="IPR011146">
    <property type="entry name" value="HIT-like"/>
</dbReference>
<evidence type="ECO:0000313" key="5">
    <source>
        <dbReference type="EMBL" id="QEA14024.1"/>
    </source>
</evidence>
<keyword evidence="6" id="KW-1185">Reference proteome</keyword>
<dbReference type="InterPro" id="IPR019808">
    <property type="entry name" value="Histidine_triad_CS"/>
</dbReference>
<dbReference type="AlphaFoldDB" id="A0A5B8RYZ0"/>
<dbReference type="Gene3D" id="3.30.428.10">
    <property type="entry name" value="HIT-like"/>
    <property type="match status" value="1"/>
</dbReference>
<dbReference type="GO" id="GO:0003824">
    <property type="term" value="F:catalytic activity"/>
    <property type="evidence" value="ECO:0007669"/>
    <property type="project" value="InterPro"/>
</dbReference>
<dbReference type="Pfam" id="PF11969">
    <property type="entry name" value="DcpS_C"/>
    <property type="match status" value="1"/>
</dbReference>
<gene>
    <name evidence="5" type="ORF">FOZ74_13885</name>
</gene>
<dbReference type="PROSITE" id="PS00892">
    <property type="entry name" value="HIT_1"/>
    <property type="match status" value="1"/>
</dbReference>
<dbReference type="PANTHER" id="PTHR23089">
    <property type="entry name" value="HISTIDINE TRIAD HIT PROTEIN"/>
    <property type="match status" value="1"/>
</dbReference>
<dbReference type="InterPro" id="IPR036265">
    <property type="entry name" value="HIT-like_sf"/>
</dbReference>